<reference evidence="2" key="2">
    <citation type="submission" date="2020-09" db="EMBL/GenBank/DDBJ databases">
        <authorList>
            <person name="Sun Q."/>
            <person name="Zhou Y."/>
        </authorList>
    </citation>
    <scope>NUCLEOTIDE SEQUENCE</scope>
    <source>
        <strain evidence="2">CGMCC 4.7368</strain>
    </source>
</reference>
<protein>
    <recommendedName>
        <fullName evidence="1">VOC domain-containing protein</fullName>
    </recommendedName>
</protein>
<dbReference type="SUPFAM" id="SSF54593">
    <property type="entry name" value="Glyoxalase/Bleomycin resistance protein/Dihydroxybiphenyl dioxygenase"/>
    <property type="match status" value="1"/>
</dbReference>
<dbReference type="InterPro" id="IPR037523">
    <property type="entry name" value="VOC_core"/>
</dbReference>
<sequence>MFDGIDVVVLPVADTGPLRRLYVDAMGFEVVEAGPVREAEAWARIWDLPSPPATSLLLGKPGSHGGWIRLVAVPGLPKPDAAGIPDRPGPYALDFYLRHPGETEAVIEERGWRFVSDPVDYLLPGTAHPVRERMLDQTSSGLLHAFVGYREGRTRCVLGERPEVDVSEVNAVVFATDDLPAARTFAEDVLGGRIYFSGRFEGEALERLLTLGPGEGFDAVLTRGPKSRNARLEFIQRLPGHPPRPMTGAPRVVAECAMDDLAALAERLAHGSHGASTGIVETADGPRLGLRSRYGAHFCFRQR</sequence>
<name>A0A917YU02_9ACTN</name>
<dbReference type="Gene3D" id="3.10.180.10">
    <property type="entry name" value="2,3-Dihydroxybiphenyl 1,2-Dioxygenase, domain 1"/>
    <property type="match status" value="1"/>
</dbReference>
<dbReference type="RefSeq" id="WP_189123830.1">
    <property type="nucleotide sequence ID" value="NZ_BMNH01000004.1"/>
</dbReference>
<keyword evidence="3" id="KW-1185">Reference proteome</keyword>
<dbReference type="AlphaFoldDB" id="A0A917YU02"/>
<dbReference type="InterPro" id="IPR029068">
    <property type="entry name" value="Glyas_Bleomycin-R_OHBP_Dase"/>
</dbReference>
<accession>A0A917YU02</accession>
<dbReference type="Proteomes" id="UP000646523">
    <property type="component" value="Unassembled WGS sequence"/>
</dbReference>
<evidence type="ECO:0000313" key="3">
    <source>
        <dbReference type="Proteomes" id="UP000646523"/>
    </source>
</evidence>
<evidence type="ECO:0000313" key="2">
    <source>
        <dbReference type="EMBL" id="GGO66647.1"/>
    </source>
</evidence>
<proteinExistence type="predicted"/>
<gene>
    <name evidence="2" type="ORF">GCM10012289_21170</name>
</gene>
<evidence type="ECO:0000259" key="1">
    <source>
        <dbReference type="PROSITE" id="PS51819"/>
    </source>
</evidence>
<organism evidence="2 3">
    <name type="scientific">Nonomuraea cavernae</name>
    <dbReference type="NCBI Taxonomy" id="2045107"/>
    <lineage>
        <taxon>Bacteria</taxon>
        <taxon>Bacillati</taxon>
        <taxon>Actinomycetota</taxon>
        <taxon>Actinomycetes</taxon>
        <taxon>Streptosporangiales</taxon>
        <taxon>Streptosporangiaceae</taxon>
        <taxon>Nonomuraea</taxon>
    </lineage>
</organism>
<dbReference type="EMBL" id="BMNH01000004">
    <property type="protein sequence ID" value="GGO66647.1"/>
    <property type="molecule type" value="Genomic_DNA"/>
</dbReference>
<feature type="domain" description="VOC" evidence="1">
    <location>
        <begin position="168"/>
        <end position="303"/>
    </location>
</feature>
<dbReference type="PROSITE" id="PS51819">
    <property type="entry name" value="VOC"/>
    <property type="match status" value="1"/>
</dbReference>
<reference evidence="2" key="1">
    <citation type="journal article" date="2014" name="Int. J. Syst. Evol. Microbiol.">
        <title>Complete genome sequence of Corynebacterium casei LMG S-19264T (=DSM 44701T), isolated from a smear-ripened cheese.</title>
        <authorList>
            <consortium name="US DOE Joint Genome Institute (JGI-PGF)"/>
            <person name="Walter F."/>
            <person name="Albersmeier A."/>
            <person name="Kalinowski J."/>
            <person name="Ruckert C."/>
        </authorList>
    </citation>
    <scope>NUCLEOTIDE SEQUENCE</scope>
    <source>
        <strain evidence="2">CGMCC 4.7368</strain>
    </source>
</reference>
<comment type="caution">
    <text evidence="2">The sequence shown here is derived from an EMBL/GenBank/DDBJ whole genome shotgun (WGS) entry which is preliminary data.</text>
</comment>